<evidence type="ECO:0000256" key="2">
    <source>
        <dbReference type="ARBA" id="ARBA00022638"/>
    </source>
</evidence>
<dbReference type="InterPro" id="IPR023346">
    <property type="entry name" value="Lysozyme-like_dom_sf"/>
</dbReference>
<accession>A0A0D7K519</accession>
<organism evidence="5 6">
    <name type="scientific">Acidovorax temperans</name>
    <dbReference type="NCBI Taxonomy" id="80878"/>
    <lineage>
        <taxon>Bacteria</taxon>
        <taxon>Pseudomonadati</taxon>
        <taxon>Pseudomonadota</taxon>
        <taxon>Betaproteobacteria</taxon>
        <taxon>Burkholderiales</taxon>
        <taxon>Comamonadaceae</taxon>
        <taxon>Acidovorax</taxon>
    </lineage>
</organism>
<evidence type="ECO:0000313" key="5">
    <source>
        <dbReference type="EMBL" id="KJA09072.1"/>
    </source>
</evidence>
<dbReference type="InterPro" id="IPR002196">
    <property type="entry name" value="Glyco_hydro_24"/>
</dbReference>
<dbReference type="RefSeq" id="WP_044402201.1">
    <property type="nucleotide sequence ID" value="NZ_JXYQ01000073.1"/>
</dbReference>
<dbReference type="OrthoDB" id="8141296at2"/>
<comment type="similarity">
    <text evidence="3">Belongs to the glycosyl hydrolase 24 family.</text>
</comment>
<keyword evidence="6" id="KW-1185">Reference proteome</keyword>
<evidence type="ECO:0000256" key="4">
    <source>
        <dbReference type="SAM" id="SignalP"/>
    </source>
</evidence>
<feature type="signal peptide" evidence="4">
    <location>
        <begin position="1"/>
        <end position="23"/>
    </location>
</feature>
<keyword evidence="3" id="KW-0326">Glycosidase</keyword>
<keyword evidence="4" id="KW-0732">Signal</keyword>
<dbReference type="InterPro" id="IPR023347">
    <property type="entry name" value="Lysozyme_dom_sf"/>
</dbReference>
<keyword evidence="2 3" id="KW-0081">Bacteriolytic enzyme</keyword>
<dbReference type="GO" id="GO:0009253">
    <property type="term" value="P:peptidoglycan catabolic process"/>
    <property type="evidence" value="ECO:0007669"/>
    <property type="project" value="InterPro"/>
</dbReference>
<comment type="caution">
    <text evidence="5">The sequence shown here is derived from an EMBL/GenBank/DDBJ whole genome shotgun (WGS) entry which is preliminary data.</text>
</comment>
<feature type="chain" id="PRO_5002320702" description="Lysozyme" evidence="4">
    <location>
        <begin position="24"/>
        <end position="187"/>
    </location>
</feature>
<dbReference type="SUPFAM" id="SSF53955">
    <property type="entry name" value="Lysozyme-like"/>
    <property type="match status" value="1"/>
</dbReference>
<name>A0A0D7K519_9BURK</name>
<reference evidence="5 6" key="1">
    <citation type="submission" date="2014-12" db="EMBL/GenBank/DDBJ databases">
        <title>Isolation of bacteria from lake water.</title>
        <authorList>
            <person name="Sheng K.-Y."/>
            <person name="Chin P.-S."/>
            <person name="Chan K.-G."/>
            <person name="Tan G.S."/>
        </authorList>
    </citation>
    <scope>NUCLEOTIDE SEQUENCE [LARGE SCALE GENOMIC DNA]</scope>
    <source>
        <strain evidence="5 6">KY4</strain>
    </source>
</reference>
<dbReference type="GO" id="GO:0031640">
    <property type="term" value="P:killing of cells of another organism"/>
    <property type="evidence" value="ECO:0007669"/>
    <property type="project" value="UniProtKB-KW"/>
</dbReference>
<dbReference type="PATRIC" id="fig|80878.5.peg.3672"/>
<dbReference type="PANTHER" id="PTHR38107">
    <property type="match status" value="1"/>
</dbReference>
<dbReference type="Pfam" id="PF00959">
    <property type="entry name" value="Phage_lysozyme"/>
    <property type="match status" value="1"/>
</dbReference>
<comment type="catalytic activity">
    <reaction evidence="3">
        <text>Hydrolysis of (1-&gt;4)-beta-linkages between N-acetylmuramic acid and N-acetyl-D-glucosamine residues in a peptidoglycan and between N-acetyl-D-glucosamine residues in chitodextrins.</text>
        <dbReference type="EC" id="3.2.1.17"/>
    </reaction>
</comment>
<dbReference type="GO" id="GO:0016998">
    <property type="term" value="P:cell wall macromolecule catabolic process"/>
    <property type="evidence" value="ECO:0007669"/>
    <property type="project" value="InterPro"/>
</dbReference>
<protein>
    <recommendedName>
        <fullName evidence="3">Lysozyme</fullName>
        <ecNumber evidence="3">3.2.1.17</ecNumber>
    </recommendedName>
</protein>
<dbReference type="EMBL" id="JXYQ01000073">
    <property type="protein sequence ID" value="KJA09072.1"/>
    <property type="molecule type" value="Genomic_DNA"/>
</dbReference>
<dbReference type="Proteomes" id="UP000032566">
    <property type="component" value="Unassembled WGS sequence"/>
</dbReference>
<proteinExistence type="inferred from homology"/>
<keyword evidence="3" id="KW-0378">Hydrolase</keyword>
<gene>
    <name evidence="5" type="ORF">RP29_18525</name>
</gene>
<evidence type="ECO:0000256" key="3">
    <source>
        <dbReference type="RuleBase" id="RU003788"/>
    </source>
</evidence>
<dbReference type="GO" id="GO:0042742">
    <property type="term" value="P:defense response to bacterium"/>
    <property type="evidence" value="ECO:0007669"/>
    <property type="project" value="UniProtKB-KW"/>
</dbReference>
<dbReference type="STRING" id="80878.RP29_18525"/>
<keyword evidence="1 3" id="KW-0929">Antimicrobial</keyword>
<dbReference type="InterPro" id="IPR051018">
    <property type="entry name" value="Bacteriophage_GH24"/>
</dbReference>
<dbReference type="Gene3D" id="1.10.530.40">
    <property type="match status" value="1"/>
</dbReference>
<dbReference type="PANTHER" id="PTHR38107:SF3">
    <property type="entry name" value="LYSOZYME RRRD-RELATED"/>
    <property type="match status" value="1"/>
</dbReference>
<evidence type="ECO:0000313" key="6">
    <source>
        <dbReference type="Proteomes" id="UP000032566"/>
    </source>
</evidence>
<dbReference type="AlphaFoldDB" id="A0A0D7K519"/>
<sequence>MTTKQAIARIAVAALTLSAAGFAAWQQEEGDGPTSVRADGAVVHHPYVPTAGDVPTIGHGSTRYEDGTPVRLSDAPITRERAQQLARNLHSEEEARFKASLPGVSLYPGEYDLYLDFVGQYGIDNWRTSSMRRHLLAGEYVRACQALPAWRFQNGRDCRLPQNWGPKGCKGVWTRQQKRHADCMAMQ</sequence>
<evidence type="ECO:0000256" key="1">
    <source>
        <dbReference type="ARBA" id="ARBA00022529"/>
    </source>
</evidence>
<dbReference type="GO" id="GO:0003796">
    <property type="term" value="F:lysozyme activity"/>
    <property type="evidence" value="ECO:0007669"/>
    <property type="project" value="UniProtKB-EC"/>
</dbReference>
<dbReference type="EC" id="3.2.1.17" evidence="3"/>